<name>A0A5C5X6H9_9PLAN</name>
<reference evidence="8 9" key="1">
    <citation type="submission" date="2019-02" db="EMBL/GenBank/DDBJ databases">
        <title>Deep-cultivation of Planctomycetes and their phenomic and genomic characterization uncovers novel biology.</title>
        <authorList>
            <person name="Wiegand S."/>
            <person name="Jogler M."/>
            <person name="Boedeker C."/>
            <person name="Pinto D."/>
            <person name="Vollmers J."/>
            <person name="Rivas-Marin E."/>
            <person name="Kohn T."/>
            <person name="Peeters S.H."/>
            <person name="Heuer A."/>
            <person name="Rast P."/>
            <person name="Oberbeckmann S."/>
            <person name="Bunk B."/>
            <person name="Jeske O."/>
            <person name="Meyerdierks A."/>
            <person name="Storesund J.E."/>
            <person name="Kallscheuer N."/>
            <person name="Luecker S."/>
            <person name="Lage O.M."/>
            <person name="Pohl T."/>
            <person name="Merkel B.J."/>
            <person name="Hornburger P."/>
            <person name="Mueller R.-W."/>
            <person name="Bruemmer F."/>
            <person name="Labrenz M."/>
            <person name="Spormann A.M."/>
            <person name="Op Den Camp H."/>
            <person name="Overmann J."/>
            <person name="Amann R."/>
            <person name="Jetten M.S.M."/>
            <person name="Mascher T."/>
            <person name="Medema M.H."/>
            <person name="Devos D.P."/>
            <person name="Kaster A.-K."/>
            <person name="Ovreas L."/>
            <person name="Rohde M."/>
            <person name="Galperin M.Y."/>
            <person name="Jogler C."/>
        </authorList>
    </citation>
    <scope>NUCLEOTIDE SEQUENCE [LARGE SCALE GENOMIC DNA]</scope>
    <source>
        <strain evidence="8 9">KOR42</strain>
    </source>
</reference>
<dbReference type="InterPro" id="IPR003400">
    <property type="entry name" value="ExbD"/>
</dbReference>
<dbReference type="GO" id="GO:0022857">
    <property type="term" value="F:transmembrane transporter activity"/>
    <property type="evidence" value="ECO:0007669"/>
    <property type="project" value="InterPro"/>
</dbReference>
<evidence type="ECO:0000313" key="9">
    <source>
        <dbReference type="Proteomes" id="UP000317243"/>
    </source>
</evidence>
<sequence length="237" mass="26290">MPILFRCSHCGQKLSITRRKAGKVITCPECVHRVKVPVPDALETAASPIEEDEQAEKLQIVRNEQASLSQEEIRNEWVERANPWIEDEDEEDDDFSLGAVELEESGLDMTPMVDVTFLLLIFFMITASFSMQRSLETAPPEPDQEGAAQSITMEDLEEESVVVEIDEQNNIRVDDVPVSGIGELTDLLGAKISNEGKTEMLIEAHANATHGIVVAVTDAGIEVEMQRIRRASKKGDD</sequence>
<keyword evidence="4 7" id="KW-0812">Transmembrane</keyword>
<keyword evidence="7" id="KW-0653">Protein transport</keyword>
<evidence type="ECO:0000256" key="6">
    <source>
        <dbReference type="ARBA" id="ARBA00023136"/>
    </source>
</evidence>
<dbReference type="Pfam" id="PF02472">
    <property type="entry name" value="ExbD"/>
    <property type="match status" value="1"/>
</dbReference>
<comment type="subcellular location">
    <subcellularLocation>
        <location evidence="1">Cell membrane</location>
        <topology evidence="1">Single-pass membrane protein</topology>
    </subcellularLocation>
    <subcellularLocation>
        <location evidence="7">Cell membrane</location>
        <topology evidence="7">Single-pass type II membrane protein</topology>
    </subcellularLocation>
</comment>
<dbReference type="AlphaFoldDB" id="A0A5C5X6H9"/>
<evidence type="ECO:0000256" key="4">
    <source>
        <dbReference type="ARBA" id="ARBA00022692"/>
    </source>
</evidence>
<keyword evidence="3" id="KW-1003">Cell membrane</keyword>
<keyword evidence="5" id="KW-1133">Transmembrane helix</keyword>
<keyword evidence="7" id="KW-0813">Transport</keyword>
<keyword evidence="9" id="KW-1185">Reference proteome</keyword>
<gene>
    <name evidence="8" type="ORF">KOR42_20180</name>
</gene>
<evidence type="ECO:0000256" key="3">
    <source>
        <dbReference type="ARBA" id="ARBA00022475"/>
    </source>
</evidence>
<dbReference type="GO" id="GO:0015031">
    <property type="term" value="P:protein transport"/>
    <property type="evidence" value="ECO:0007669"/>
    <property type="project" value="UniProtKB-KW"/>
</dbReference>
<proteinExistence type="inferred from homology"/>
<accession>A0A5C5X6H9</accession>
<evidence type="ECO:0000256" key="2">
    <source>
        <dbReference type="ARBA" id="ARBA00005811"/>
    </source>
</evidence>
<dbReference type="Gene3D" id="2.20.28.160">
    <property type="match status" value="1"/>
</dbReference>
<dbReference type="Proteomes" id="UP000317243">
    <property type="component" value="Unassembled WGS sequence"/>
</dbReference>
<dbReference type="PANTHER" id="PTHR30558">
    <property type="entry name" value="EXBD MEMBRANE COMPONENT OF PMF-DRIVEN MACROMOLECULE IMPORT SYSTEM"/>
    <property type="match status" value="1"/>
</dbReference>
<dbReference type="EMBL" id="SIHI01000001">
    <property type="protein sequence ID" value="TWT58636.1"/>
    <property type="molecule type" value="Genomic_DNA"/>
</dbReference>
<protein>
    <submittedName>
        <fullName evidence="8">Biopolymer transport protein ExbD/TolR</fullName>
    </submittedName>
</protein>
<evidence type="ECO:0000313" key="8">
    <source>
        <dbReference type="EMBL" id="TWT58636.1"/>
    </source>
</evidence>
<dbReference type="GO" id="GO:0005886">
    <property type="term" value="C:plasma membrane"/>
    <property type="evidence" value="ECO:0007669"/>
    <property type="project" value="UniProtKB-SubCell"/>
</dbReference>
<organism evidence="8 9">
    <name type="scientific">Thalassoglobus neptunius</name>
    <dbReference type="NCBI Taxonomy" id="1938619"/>
    <lineage>
        <taxon>Bacteria</taxon>
        <taxon>Pseudomonadati</taxon>
        <taxon>Planctomycetota</taxon>
        <taxon>Planctomycetia</taxon>
        <taxon>Planctomycetales</taxon>
        <taxon>Planctomycetaceae</taxon>
        <taxon>Thalassoglobus</taxon>
    </lineage>
</organism>
<evidence type="ECO:0000256" key="1">
    <source>
        <dbReference type="ARBA" id="ARBA00004162"/>
    </source>
</evidence>
<comment type="similarity">
    <text evidence="2 7">Belongs to the ExbD/TolR family.</text>
</comment>
<comment type="caution">
    <text evidence="8">The sequence shown here is derived from an EMBL/GenBank/DDBJ whole genome shotgun (WGS) entry which is preliminary data.</text>
</comment>
<dbReference type="PANTHER" id="PTHR30558:SF3">
    <property type="entry name" value="BIOPOLYMER TRANSPORT PROTEIN EXBD-RELATED"/>
    <property type="match status" value="1"/>
</dbReference>
<keyword evidence="6" id="KW-0472">Membrane</keyword>
<dbReference type="RefSeq" id="WP_146509167.1">
    <property type="nucleotide sequence ID" value="NZ_SIHI01000001.1"/>
</dbReference>
<evidence type="ECO:0000256" key="5">
    <source>
        <dbReference type="ARBA" id="ARBA00022989"/>
    </source>
</evidence>
<evidence type="ECO:0000256" key="7">
    <source>
        <dbReference type="RuleBase" id="RU003879"/>
    </source>
</evidence>
<dbReference type="OrthoDB" id="292474at2"/>